<organism evidence="3 4">
    <name type="scientific">Oidiodendron maius (strain Zn)</name>
    <dbReference type="NCBI Taxonomy" id="913774"/>
    <lineage>
        <taxon>Eukaryota</taxon>
        <taxon>Fungi</taxon>
        <taxon>Dikarya</taxon>
        <taxon>Ascomycota</taxon>
        <taxon>Pezizomycotina</taxon>
        <taxon>Leotiomycetes</taxon>
        <taxon>Leotiomycetes incertae sedis</taxon>
        <taxon>Myxotrichaceae</taxon>
        <taxon>Oidiodendron</taxon>
    </lineage>
</organism>
<evidence type="ECO:0008006" key="5">
    <source>
        <dbReference type="Google" id="ProtNLM"/>
    </source>
</evidence>
<proteinExistence type="predicted"/>
<gene>
    <name evidence="3" type="ORF">OIDMADRAFT_87928</name>
</gene>
<keyword evidence="1" id="KW-1133">Transmembrane helix</keyword>
<accession>A0A0C3DV73</accession>
<dbReference type="HOGENOM" id="CLU_042059_1_1_1"/>
<feature type="transmembrane region" description="Helical" evidence="1">
    <location>
        <begin position="177"/>
        <end position="197"/>
    </location>
</feature>
<dbReference type="AlphaFoldDB" id="A0A0C3DV73"/>
<feature type="transmembrane region" description="Helical" evidence="1">
    <location>
        <begin position="250"/>
        <end position="271"/>
    </location>
</feature>
<evidence type="ECO:0000256" key="1">
    <source>
        <dbReference type="SAM" id="Phobius"/>
    </source>
</evidence>
<keyword evidence="1" id="KW-0472">Membrane</keyword>
<dbReference type="Proteomes" id="UP000054321">
    <property type="component" value="Unassembled WGS sequence"/>
</dbReference>
<feature type="non-terminal residue" evidence="3">
    <location>
        <position position="1"/>
    </location>
</feature>
<feature type="chain" id="PRO_5002163571" description="GPI mannosyltransferase 2" evidence="2">
    <location>
        <begin position="20"/>
        <end position="297"/>
    </location>
</feature>
<protein>
    <recommendedName>
        <fullName evidence="5">GPI mannosyltransferase 2</fullName>
    </recommendedName>
</protein>
<name>A0A0C3DV73_OIDMZ</name>
<keyword evidence="1" id="KW-0812">Transmembrane</keyword>
<dbReference type="EMBL" id="KN832871">
    <property type="protein sequence ID" value="KIN06013.1"/>
    <property type="molecule type" value="Genomic_DNA"/>
</dbReference>
<dbReference type="OrthoDB" id="5394254at2759"/>
<reference evidence="4" key="2">
    <citation type="submission" date="2015-01" db="EMBL/GenBank/DDBJ databases">
        <title>Evolutionary Origins and Diversification of the Mycorrhizal Mutualists.</title>
        <authorList>
            <consortium name="DOE Joint Genome Institute"/>
            <consortium name="Mycorrhizal Genomics Consortium"/>
            <person name="Kohler A."/>
            <person name="Kuo A."/>
            <person name="Nagy L.G."/>
            <person name="Floudas D."/>
            <person name="Copeland A."/>
            <person name="Barry K.W."/>
            <person name="Cichocki N."/>
            <person name="Veneault-Fourrey C."/>
            <person name="LaButti K."/>
            <person name="Lindquist E.A."/>
            <person name="Lipzen A."/>
            <person name="Lundell T."/>
            <person name="Morin E."/>
            <person name="Murat C."/>
            <person name="Riley R."/>
            <person name="Ohm R."/>
            <person name="Sun H."/>
            <person name="Tunlid A."/>
            <person name="Henrissat B."/>
            <person name="Grigoriev I.V."/>
            <person name="Hibbett D.S."/>
            <person name="Martin F."/>
        </authorList>
    </citation>
    <scope>NUCLEOTIDE SEQUENCE [LARGE SCALE GENOMIC DNA]</scope>
    <source>
        <strain evidence="4">Zn</strain>
    </source>
</reference>
<evidence type="ECO:0000256" key="2">
    <source>
        <dbReference type="SAM" id="SignalP"/>
    </source>
</evidence>
<sequence length="297" mass="31917">FPLLVLLSLTLSSLSYTLAARYTAEELASVSRKLDQWWEVAALVGWRIFQLGLGWFGDYDSYDLASLSLLSHGPTLYLLGSFYNIRTTTTISCLLINILTTYIPFRLLRPLSPAHAAAASTSGNSAALANKDIVTDYTIQASTTFLSASIYSVVLYAAYVTYLPTYLVTYFSELPSVAAAHSATPITLLPLTLLLGLASKTFIFTPAVAAAPTKARAEPFNPVTATLNETFWHNIWGFGARTKIVIKRTLAAALVSGINTFALTLVTVRGVQPTGAVAYALVWVVSAGITGTVLGFV</sequence>
<keyword evidence="2" id="KW-0732">Signal</keyword>
<reference evidence="3 4" key="1">
    <citation type="submission" date="2014-04" db="EMBL/GenBank/DDBJ databases">
        <authorList>
            <consortium name="DOE Joint Genome Institute"/>
            <person name="Kuo A."/>
            <person name="Martino E."/>
            <person name="Perotto S."/>
            <person name="Kohler A."/>
            <person name="Nagy L.G."/>
            <person name="Floudas D."/>
            <person name="Copeland A."/>
            <person name="Barry K.W."/>
            <person name="Cichocki N."/>
            <person name="Veneault-Fourrey C."/>
            <person name="LaButti K."/>
            <person name="Lindquist E.A."/>
            <person name="Lipzen A."/>
            <person name="Lundell T."/>
            <person name="Morin E."/>
            <person name="Murat C."/>
            <person name="Sun H."/>
            <person name="Tunlid A."/>
            <person name="Henrissat B."/>
            <person name="Grigoriev I.V."/>
            <person name="Hibbett D.S."/>
            <person name="Martin F."/>
            <person name="Nordberg H.P."/>
            <person name="Cantor M.N."/>
            <person name="Hua S.X."/>
        </authorList>
    </citation>
    <scope>NUCLEOTIDE SEQUENCE [LARGE SCALE GENOMIC DNA]</scope>
    <source>
        <strain evidence="3 4">Zn</strain>
    </source>
</reference>
<feature type="signal peptide" evidence="2">
    <location>
        <begin position="1"/>
        <end position="19"/>
    </location>
</feature>
<dbReference type="InParanoid" id="A0A0C3DV73"/>
<feature type="transmembrane region" description="Helical" evidence="1">
    <location>
        <begin position="277"/>
        <end position="296"/>
    </location>
</feature>
<feature type="non-terminal residue" evidence="3">
    <location>
        <position position="297"/>
    </location>
</feature>
<evidence type="ECO:0000313" key="4">
    <source>
        <dbReference type="Proteomes" id="UP000054321"/>
    </source>
</evidence>
<feature type="transmembrane region" description="Helical" evidence="1">
    <location>
        <begin position="150"/>
        <end position="171"/>
    </location>
</feature>
<evidence type="ECO:0000313" key="3">
    <source>
        <dbReference type="EMBL" id="KIN06013.1"/>
    </source>
</evidence>
<feature type="transmembrane region" description="Helical" evidence="1">
    <location>
        <begin position="76"/>
        <end position="99"/>
    </location>
</feature>
<keyword evidence="4" id="KW-1185">Reference proteome</keyword>